<dbReference type="EMBL" id="CDMZ01001520">
    <property type="protein sequence ID" value="CEM33798.1"/>
    <property type="molecule type" value="Genomic_DNA"/>
</dbReference>
<keyword evidence="2" id="KW-0865">Zymogen</keyword>
<feature type="domain" description="Peptidase C1A papain C-terminal" evidence="6">
    <location>
        <begin position="145"/>
        <end position="377"/>
    </location>
</feature>
<evidence type="ECO:0000256" key="3">
    <source>
        <dbReference type="ARBA" id="ARBA00023157"/>
    </source>
</evidence>
<evidence type="ECO:0000259" key="7">
    <source>
        <dbReference type="SMART" id="SM00848"/>
    </source>
</evidence>
<sequence length="415" mass="45347">MARRAACLLLGFLGTSCAEESVTAAAAEGEAFHRLRFKRFTERFDKQYETPEEHELRFGIWQTNLAKIQDVNSNPHSTWTARVNEHADLTFEEFAAKFLMDENAAQNCSATAKDTSGRRLRGQSPPESLHSMLPRSKSLPINAQYAPFFDWRAYKVVTELKNQGSCGSCWTFSTTGALEAHTALKAFRETHEESNLPDLSEQQLIDCARDFNNFGCNGGLPSQAFEYIKYAGGLYTDAKYPYIEGSGGEHPERTCQFKGSKSSIGAVVPGGAVNITADDESELLDAVALVGPVSIAFEVTDDFRFYSSGVYTNPKCHSTPDKVNHAVLAVGFGTTEDGDDFWVVKNSWGSTWGARGYFNIARGQNMCGVATCASYPDVYGDEGRAAVLQGGEAWTHHAAAGDTVVEAAEVTELRA</sequence>
<keyword evidence="3" id="KW-1015">Disulfide bond</keyword>
<feature type="signal peptide" evidence="5">
    <location>
        <begin position="1"/>
        <end position="18"/>
    </location>
</feature>
<feature type="domain" description="Cathepsin propeptide inhibitor" evidence="7">
    <location>
        <begin position="37"/>
        <end position="94"/>
    </location>
</feature>
<feature type="chain" id="PRO_5018681895" description="Peptidase C1A papain C-terminal domain-containing protein" evidence="5">
    <location>
        <begin position="19"/>
        <end position="415"/>
    </location>
</feature>
<dbReference type="InterPro" id="IPR013128">
    <property type="entry name" value="Peptidase_C1A"/>
</dbReference>
<dbReference type="InterPro" id="IPR000169">
    <property type="entry name" value="Pept_cys_AS"/>
</dbReference>
<dbReference type="AlphaFoldDB" id="A0A0G4GSY4"/>
<evidence type="ECO:0000313" key="8">
    <source>
        <dbReference type="EMBL" id="CEM33798.1"/>
    </source>
</evidence>
<protein>
    <recommendedName>
        <fullName evidence="9">Peptidase C1A papain C-terminal domain-containing protein</fullName>
    </recommendedName>
</protein>
<dbReference type="InterPro" id="IPR038765">
    <property type="entry name" value="Papain-like_cys_pep_sf"/>
</dbReference>
<evidence type="ECO:0000256" key="2">
    <source>
        <dbReference type="ARBA" id="ARBA00023145"/>
    </source>
</evidence>
<dbReference type="CDD" id="cd02248">
    <property type="entry name" value="Peptidase_C1A"/>
    <property type="match status" value="1"/>
</dbReference>
<dbReference type="SUPFAM" id="SSF54001">
    <property type="entry name" value="Cysteine proteinases"/>
    <property type="match status" value="1"/>
</dbReference>
<evidence type="ECO:0000256" key="1">
    <source>
        <dbReference type="ARBA" id="ARBA00008455"/>
    </source>
</evidence>
<evidence type="ECO:0008006" key="9">
    <source>
        <dbReference type="Google" id="ProtNLM"/>
    </source>
</evidence>
<dbReference type="InterPro" id="IPR000668">
    <property type="entry name" value="Peptidase_C1A_C"/>
</dbReference>
<dbReference type="PROSITE" id="PS00640">
    <property type="entry name" value="THIOL_PROTEASE_ASN"/>
    <property type="match status" value="1"/>
</dbReference>
<dbReference type="Gene3D" id="3.90.70.10">
    <property type="entry name" value="Cysteine proteinases"/>
    <property type="match status" value="1"/>
</dbReference>
<dbReference type="InterPro" id="IPR039417">
    <property type="entry name" value="Peptidase_C1A_papain-like"/>
</dbReference>
<dbReference type="VEuPathDB" id="CryptoDB:Cvel_23254"/>
<evidence type="ECO:0000256" key="4">
    <source>
        <dbReference type="SAM" id="MobiDB-lite"/>
    </source>
</evidence>
<dbReference type="PROSITE" id="PS00639">
    <property type="entry name" value="THIOL_PROTEASE_HIS"/>
    <property type="match status" value="1"/>
</dbReference>
<dbReference type="InterPro" id="IPR013201">
    <property type="entry name" value="Prot_inhib_I29"/>
</dbReference>
<dbReference type="InterPro" id="IPR025660">
    <property type="entry name" value="Pept_his_AS"/>
</dbReference>
<accession>A0A0G4GSY4</accession>
<dbReference type="GO" id="GO:0006508">
    <property type="term" value="P:proteolysis"/>
    <property type="evidence" value="ECO:0007669"/>
    <property type="project" value="InterPro"/>
</dbReference>
<dbReference type="PANTHER" id="PTHR12411">
    <property type="entry name" value="CYSTEINE PROTEASE FAMILY C1-RELATED"/>
    <property type="match status" value="1"/>
</dbReference>
<dbReference type="Pfam" id="PF00112">
    <property type="entry name" value="Peptidase_C1"/>
    <property type="match status" value="1"/>
</dbReference>
<gene>
    <name evidence="8" type="ORF">Cvel_23254</name>
</gene>
<feature type="region of interest" description="Disordered" evidence="4">
    <location>
        <begin position="110"/>
        <end position="133"/>
    </location>
</feature>
<reference evidence="8" key="1">
    <citation type="submission" date="2014-11" db="EMBL/GenBank/DDBJ databases">
        <authorList>
            <person name="Otto D Thomas"/>
            <person name="Naeem Raeece"/>
        </authorList>
    </citation>
    <scope>NUCLEOTIDE SEQUENCE</scope>
</reference>
<dbReference type="Pfam" id="PF08246">
    <property type="entry name" value="Inhibitor_I29"/>
    <property type="match status" value="1"/>
</dbReference>
<dbReference type="PRINTS" id="PR00705">
    <property type="entry name" value="PAPAIN"/>
</dbReference>
<dbReference type="PROSITE" id="PS51257">
    <property type="entry name" value="PROKAR_LIPOPROTEIN"/>
    <property type="match status" value="1"/>
</dbReference>
<proteinExistence type="inferred from homology"/>
<dbReference type="PhylomeDB" id="A0A0G4GSY4"/>
<comment type="similarity">
    <text evidence="1">Belongs to the peptidase C1 family.</text>
</comment>
<evidence type="ECO:0000256" key="5">
    <source>
        <dbReference type="SAM" id="SignalP"/>
    </source>
</evidence>
<dbReference type="SMART" id="SM00848">
    <property type="entry name" value="Inhibitor_I29"/>
    <property type="match status" value="1"/>
</dbReference>
<dbReference type="SMART" id="SM00645">
    <property type="entry name" value="Pept_C1"/>
    <property type="match status" value="1"/>
</dbReference>
<dbReference type="FunFam" id="3.90.70.10:FF:000039">
    <property type="entry name" value="Cysteine proteinase 2, putative"/>
    <property type="match status" value="1"/>
</dbReference>
<dbReference type="GO" id="GO:0008234">
    <property type="term" value="F:cysteine-type peptidase activity"/>
    <property type="evidence" value="ECO:0007669"/>
    <property type="project" value="InterPro"/>
</dbReference>
<keyword evidence="5" id="KW-0732">Signal</keyword>
<dbReference type="PROSITE" id="PS00139">
    <property type="entry name" value="THIOL_PROTEASE_CYS"/>
    <property type="match status" value="1"/>
</dbReference>
<name>A0A0G4GSY4_9ALVE</name>
<evidence type="ECO:0000259" key="6">
    <source>
        <dbReference type="SMART" id="SM00645"/>
    </source>
</evidence>
<dbReference type="InterPro" id="IPR025661">
    <property type="entry name" value="Pept_asp_AS"/>
</dbReference>
<organism evidence="8">
    <name type="scientific">Chromera velia CCMP2878</name>
    <dbReference type="NCBI Taxonomy" id="1169474"/>
    <lineage>
        <taxon>Eukaryota</taxon>
        <taxon>Sar</taxon>
        <taxon>Alveolata</taxon>
        <taxon>Colpodellida</taxon>
        <taxon>Chromeraceae</taxon>
        <taxon>Chromera</taxon>
    </lineage>
</organism>